<sequence length="326" mass="36667">MMLVNTLGAVISTKFYDKLVWVPTLAQLKLLVPTDLIYFPEQVIQADNQVTGDEKFKVHSGIAYTSTQPVKGKTFGVDLEAVLGIDNNDVVRLPPDVIDWLLLLHSRGTFAINIFKRVPNVQEIQQFKKRYLEGPSATPIHDSDTSAYLIAAMLRMYLAELDHPIFTQEIYSVCAQLPVIAPQSDSQADQHPLTQMQNLEQARISFVRSNILPSIPPKTRQFLTHIFALFFSISLYSSQNRMNSHNLAKTITPLLLRYTKDNIHASFAHSQPLPSCSSVASVVQVMILYFEQVFFDDICTILDCDFVESESVLSSMVSVLRNQLSA</sequence>
<proteinExistence type="predicted"/>
<name>A0A1R1PLG4_ZANCU</name>
<comment type="caution">
    <text evidence="2">The sequence shown here is derived from an EMBL/GenBank/DDBJ whole genome shotgun (WGS) entry which is preliminary data.</text>
</comment>
<dbReference type="SMART" id="SM00324">
    <property type="entry name" value="RhoGAP"/>
    <property type="match status" value="1"/>
</dbReference>
<dbReference type="EMBL" id="LSSK01000840">
    <property type="protein sequence ID" value="OMH81712.1"/>
    <property type="molecule type" value="Genomic_DNA"/>
</dbReference>
<evidence type="ECO:0000313" key="3">
    <source>
        <dbReference type="Proteomes" id="UP000188320"/>
    </source>
</evidence>
<protein>
    <submittedName>
        <fullName evidence="2">Rho GTPase-activating protein 20</fullName>
    </submittedName>
</protein>
<dbReference type="Gene3D" id="1.10.555.10">
    <property type="entry name" value="Rho GTPase activation protein"/>
    <property type="match status" value="1"/>
</dbReference>
<dbReference type="InterPro" id="IPR000198">
    <property type="entry name" value="RhoGAP_dom"/>
</dbReference>
<feature type="domain" description="Rho-GAP" evidence="1">
    <location>
        <begin position="77"/>
        <end position="294"/>
    </location>
</feature>
<dbReference type="PANTHER" id="PTHR45808:SF2">
    <property type="entry name" value="RHO GTPASE-ACTIVATING PROTEIN 68F"/>
    <property type="match status" value="1"/>
</dbReference>
<dbReference type="SUPFAM" id="SSF48350">
    <property type="entry name" value="GTPase activation domain, GAP"/>
    <property type="match status" value="1"/>
</dbReference>
<gene>
    <name evidence="2" type="ORF">AX774_g4828</name>
</gene>
<dbReference type="InterPro" id="IPR008936">
    <property type="entry name" value="Rho_GTPase_activation_prot"/>
</dbReference>
<dbReference type="PROSITE" id="PS50238">
    <property type="entry name" value="RHOGAP"/>
    <property type="match status" value="1"/>
</dbReference>
<dbReference type="Proteomes" id="UP000188320">
    <property type="component" value="Unassembled WGS sequence"/>
</dbReference>
<dbReference type="CDD" id="cd00159">
    <property type="entry name" value="RhoGAP"/>
    <property type="match status" value="1"/>
</dbReference>
<dbReference type="PANTHER" id="PTHR45808">
    <property type="entry name" value="RHO GTPASE-ACTIVATING PROTEIN 68F"/>
    <property type="match status" value="1"/>
</dbReference>
<dbReference type="OrthoDB" id="19923at2759"/>
<reference evidence="3" key="1">
    <citation type="submission" date="2017-01" db="EMBL/GenBank/DDBJ databases">
        <authorList>
            <person name="Wang Y."/>
            <person name="White M."/>
            <person name="Kvist S."/>
            <person name="Moncalvo J.-M."/>
        </authorList>
    </citation>
    <scope>NUCLEOTIDE SEQUENCE [LARGE SCALE GENOMIC DNA]</scope>
    <source>
        <strain evidence="3">COL-18-3</strain>
    </source>
</reference>
<keyword evidence="3" id="KW-1185">Reference proteome</keyword>
<dbReference type="AlphaFoldDB" id="A0A1R1PLG4"/>
<evidence type="ECO:0000259" key="1">
    <source>
        <dbReference type="PROSITE" id="PS50238"/>
    </source>
</evidence>
<dbReference type="GO" id="GO:0007264">
    <property type="term" value="P:small GTPase-mediated signal transduction"/>
    <property type="evidence" value="ECO:0007669"/>
    <property type="project" value="TreeGrafter"/>
</dbReference>
<dbReference type="GO" id="GO:0005096">
    <property type="term" value="F:GTPase activator activity"/>
    <property type="evidence" value="ECO:0007669"/>
    <property type="project" value="TreeGrafter"/>
</dbReference>
<accession>A0A1R1PLG4</accession>
<evidence type="ECO:0000313" key="2">
    <source>
        <dbReference type="EMBL" id="OMH81712.1"/>
    </source>
</evidence>
<organism evidence="2 3">
    <name type="scientific">Zancudomyces culisetae</name>
    <name type="common">Gut fungus</name>
    <name type="synonym">Smittium culisetae</name>
    <dbReference type="NCBI Taxonomy" id="1213189"/>
    <lineage>
        <taxon>Eukaryota</taxon>
        <taxon>Fungi</taxon>
        <taxon>Fungi incertae sedis</taxon>
        <taxon>Zoopagomycota</taxon>
        <taxon>Kickxellomycotina</taxon>
        <taxon>Harpellomycetes</taxon>
        <taxon>Harpellales</taxon>
        <taxon>Legeriomycetaceae</taxon>
        <taxon>Zancudomyces</taxon>
    </lineage>
</organism>
<dbReference type="GO" id="GO:0005737">
    <property type="term" value="C:cytoplasm"/>
    <property type="evidence" value="ECO:0007669"/>
    <property type="project" value="TreeGrafter"/>
</dbReference>
<dbReference type="Pfam" id="PF00620">
    <property type="entry name" value="RhoGAP"/>
    <property type="match status" value="1"/>
</dbReference>